<dbReference type="Proteomes" id="UP000215914">
    <property type="component" value="Chromosome 1"/>
</dbReference>
<protein>
    <submittedName>
        <fullName evidence="1">Uncharacterized protein</fullName>
    </submittedName>
</protein>
<dbReference type="AlphaFoldDB" id="A0A251VNV3"/>
<evidence type="ECO:0000313" key="2">
    <source>
        <dbReference type="Proteomes" id="UP000215914"/>
    </source>
</evidence>
<sequence length="51" mass="5579">MTAFSVTASLTAFFDDLLSCVGGCGLVVLWWVDGRVYVLYGIACCIFEAFF</sequence>
<evidence type="ECO:0000313" key="1">
    <source>
        <dbReference type="EMBL" id="OTG37260.1"/>
    </source>
</evidence>
<dbReference type="EMBL" id="CM007890">
    <property type="protein sequence ID" value="OTG37260.1"/>
    <property type="molecule type" value="Genomic_DNA"/>
</dbReference>
<accession>A0A251VNV3</accession>
<reference evidence="2" key="1">
    <citation type="journal article" date="2017" name="Nature">
        <title>The sunflower genome provides insights into oil metabolism, flowering and Asterid evolution.</title>
        <authorList>
            <person name="Badouin H."/>
            <person name="Gouzy J."/>
            <person name="Grassa C.J."/>
            <person name="Murat F."/>
            <person name="Staton S.E."/>
            <person name="Cottret L."/>
            <person name="Lelandais-Briere C."/>
            <person name="Owens G.L."/>
            <person name="Carrere S."/>
            <person name="Mayjonade B."/>
            <person name="Legrand L."/>
            <person name="Gill N."/>
            <person name="Kane N.C."/>
            <person name="Bowers J.E."/>
            <person name="Hubner S."/>
            <person name="Bellec A."/>
            <person name="Berard A."/>
            <person name="Berges H."/>
            <person name="Blanchet N."/>
            <person name="Boniface M.C."/>
            <person name="Brunel D."/>
            <person name="Catrice O."/>
            <person name="Chaidir N."/>
            <person name="Claudel C."/>
            <person name="Donnadieu C."/>
            <person name="Faraut T."/>
            <person name="Fievet G."/>
            <person name="Helmstetter N."/>
            <person name="King M."/>
            <person name="Knapp S.J."/>
            <person name="Lai Z."/>
            <person name="Le Paslier M.C."/>
            <person name="Lippi Y."/>
            <person name="Lorenzon L."/>
            <person name="Mandel J.R."/>
            <person name="Marage G."/>
            <person name="Marchand G."/>
            <person name="Marquand E."/>
            <person name="Bret-Mestries E."/>
            <person name="Morien E."/>
            <person name="Nambeesan S."/>
            <person name="Nguyen T."/>
            <person name="Pegot-Espagnet P."/>
            <person name="Pouilly N."/>
            <person name="Raftis F."/>
            <person name="Sallet E."/>
            <person name="Schiex T."/>
            <person name="Thomas J."/>
            <person name="Vandecasteele C."/>
            <person name="Vares D."/>
            <person name="Vear F."/>
            <person name="Vautrin S."/>
            <person name="Crespi M."/>
            <person name="Mangin B."/>
            <person name="Burke J.M."/>
            <person name="Salse J."/>
            <person name="Munos S."/>
            <person name="Vincourt P."/>
            <person name="Rieseberg L.H."/>
            <person name="Langlade N.B."/>
        </authorList>
    </citation>
    <scope>NUCLEOTIDE SEQUENCE [LARGE SCALE GENOMIC DNA]</scope>
    <source>
        <strain evidence="2">cv. SF193</strain>
    </source>
</reference>
<keyword evidence="2" id="KW-1185">Reference proteome</keyword>
<gene>
    <name evidence="1" type="ORF">HannXRQ_Chr01g0016891</name>
</gene>
<name>A0A251VNV3_HELAN</name>
<dbReference type="InParanoid" id="A0A251VNV3"/>
<proteinExistence type="predicted"/>
<organism evidence="1 2">
    <name type="scientific">Helianthus annuus</name>
    <name type="common">Common sunflower</name>
    <dbReference type="NCBI Taxonomy" id="4232"/>
    <lineage>
        <taxon>Eukaryota</taxon>
        <taxon>Viridiplantae</taxon>
        <taxon>Streptophyta</taxon>
        <taxon>Embryophyta</taxon>
        <taxon>Tracheophyta</taxon>
        <taxon>Spermatophyta</taxon>
        <taxon>Magnoliopsida</taxon>
        <taxon>eudicotyledons</taxon>
        <taxon>Gunneridae</taxon>
        <taxon>Pentapetalae</taxon>
        <taxon>asterids</taxon>
        <taxon>campanulids</taxon>
        <taxon>Asterales</taxon>
        <taxon>Asteraceae</taxon>
        <taxon>Asteroideae</taxon>
        <taxon>Heliantheae alliance</taxon>
        <taxon>Heliantheae</taxon>
        <taxon>Helianthus</taxon>
    </lineage>
</organism>